<accession>A0A8E0IN44</accession>
<dbReference type="PANTHER" id="PTHR30576">
    <property type="entry name" value="COLANIC BIOSYNTHESIS UDP-GLUCOSE LIPID CARRIER TRANSFERASE"/>
    <property type="match status" value="1"/>
</dbReference>
<dbReference type="Pfam" id="PF02397">
    <property type="entry name" value="Bac_transf"/>
    <property type="match status" value="1"/>
</dbReference>
<feature type="domain" description="Bacterial sugar transferase" evidence="3">
    <location>
        <begin position="7"/>
        <end position="184"/>
    </location>
</feature>
<sequence length="223" mass="25585">MYQHFFKRLLDIFGATIALVILAIPFIFIAILIRLDSTGPAFFRQRRMGKDGKAFKIYKFRTMDQTAPHDIPTAQLERANDQITHIGRLLRKTSIDELPQFINVLKGDMSMVGPRPVVLTEKELIEMRYRNGADSVLPGITGLAQVNGRDRLSNLSKSNYDGIYASSVSFLIDSKIIVKTFWYVALRLGIREGRQNFRNVRPTDVIDNQAHSDSRRLFLRRKI</sequence>
<dbReference type="EMBL" id="ANJX01000048">
    <property type="protein sequence ID" value="EPC56865.1"/>
    <property type="molecule type" value="Genomic_DNA"/>
</dbReference>
<dbReference type="InterPro" id="IPR003362">
    <property type="entry name" value="Bact_transf"/>
</dbReference>
<comment type="caution">
    <text evidence="4">The sequence shown here is derived from an EMBL/GenBank/DDBJ whole genome shotgun (WGS) entry which is preliminary data.</text>
</comment>
<keyword evidence="2" id="KW-0472">Membrane</keyword>
<proteinExistence type="inferred from homology"/>
<keyword evidence="2" id="KW-1133">Transmembrane helix</keyword>
<comment type="similarity">
    <text evidence="1">Belongs to the bacterial sugar transferase family.</text>
</comment>
<evidence type="ECO:0000259" key="3">
    <source>
        <dbReference type="Pfam" id="PF02397"/>
    </source>
</evidence>
<feature type="transmembrane region" description="Helical" evidence="2">
    <location>
        <begin position="12"/>
        <end position="35"/>
    </location>
</feature>
<evidence type="ECO:0000256" key="2">
    <source>
        <dbReference type="SAM" id="Phobius"/>
    </source>
</evidence>
<reference evidence="4 5" key="1">
    <citation type="journal article" date="2013" name="PLoS ONE">
        <title>Lactobacillus paracasei comparative genomics: towards species pan-genome definition and exploitation of diversity.</title>
        <authorList>
            <person name="Smokvina T."/>
            <person name="Wels M."/>
            <person name="Polka J."/>
            <person name="Chervaux C."/>
            <person name="Brisse S."/>
            <person name="Boekhorst J."/>
            <person name="van Hylckama Vlieg J.E."/>
            <person name="Siezen R.J."/>
        </authorList>
    </citation>
    <scope>NUCLEOTIDE SEQUENCE [LARGE SCALE GENOMIC DNA]</scope>
    <source>
        <strain evidence="4 5">CNCM I-4270</strain>
    </source>
</reference>
<evidence type="ECO:0000256" key="1">
    <source>
        <dbReference type="ARBA" id="ARBA00006464"/>
    </source>
</evidence>
<dbReference type="PANTHER" id="PTHR30576:SF10">
    <property type="entry name" value="SLL5057 PROTEIN"/>
    <property type="match status" value="1"/>
</dbReference>
<dbReference type="Proteomes" id="UP000014249">
    <property type="component" value="Unassembled WGS sequence"/>
</dbReference>
<protein>
    <recommendedName>
        <fullName evidence="3">Bacterial sugar transferase domain-containing protein</fullName>
    </recommendedName>
</protein>
<keyword evidence="2" id="KW-0812">Transmembrane</keyword>
<name>A0A8E0IN44_LACPA</name>
<evidence type="ECO:0000313" key="4">
    <source>
        <dbReference type="EMBL" id="EPC56865.1"/>
    </source>
</evidence>
<organism evidence="4 5">
    <name type="scientific">Lacticaseibacillus paracasei subsp. paracasei CNCM I-4270</name>
    <dbReference type="NCBI Taxonomy" id="1256202"/>
    <lineage>
        <taxon>Bacteria</taxon>
        <taxon>Bacillati</taxon>
        <taxon>Bacillota</taxon>
        <taxon>Bacilli</taxon>
        <taxon>Lactobacillales</taxon>
        <taxon>Lactobacillaceae</taxon>
        <taxon>Lacticaseibacillus</taxon>
    </lineage>
</organism>
<dbReference type="GO" id="GO:0016780">
    <property type="term" value="F:phosphotransferase activity, for other substituted phosphate groups"/>
    <property type="evidence" value="ECO:0007669"/>
    <property type="project" value="TreeGrafter"/>
</dbReference>
<gene>
    <name evidence="4" type="ORF">Lpp77_01287</name>
</gene>
<evidence type="ECO:0000313" key="5">
    <source>
        <dbReference type="Proteomes" id="UP000014249"/>
    </source>
</evidence>
<dbReference type="AlphaFoldDB" id="A0A8E0IN44"/>